<gene>
    <name evidence="3" type="ORF">BL253_32465</name>
</gene>
<feature type="domain" description="Amidohydrolase-related" evidence="2">
    <location>
        <begin position="72"/>
        <end position="397"/>
    </location>
</feature>
<dbReference type="PANTHER" id="PTHR21240">
    <property type="entry name" value="2-AMINO-3-CARBOXYLMUCONATE-6-SEMIALDEHYDE DECARBOXYLASE"/>
    <property type="match status" value="1"/>
</dbReference>
<dbReference type="InterPro" id="IPR032465">
    <property type="entry name" value="ACMSD"/>
</dbReference>
<dbReference type="RefSeq" id="WP_076821394.1">
    <property type="nucleotide sequence ID" value="NZ_MOMC01000083.1"/>
</dbReference>
<dbReference type="OrthoDB" id="8673349at2"/>
<evidence type="ECO:0000313" key="3">
    <source>
        <dbReference type="EMBL" id="ONH23612.1"/>
    </source>
</evidence>
<dbReference type="STRING" id="1834516.BL253_32465"/>
<dbReference type="Pfam" id="PF04909">
    <property type="entry name" value="Amidohydro_2"/>
    <property type="match status" value="1"/>
</dbReference>
<keyword evidence="1" id="KW-0456">Lyase</keyword>
<sequence length="407" mass="46096">MGRTDWMISVDDHVLEPGSLWLERLPRQFRDKAPVLRSDDKGEAWFFDGKRVPTTGFQAAASKRYEEFTPDPVTYDDMRPGCYDAAERIKDMNVDGVLASVCFPSFPRFCGQVFYETPDRELGFECIKAWNDWMIDDWCGYAPDRLIPLIIMPLWDPLLAAREIERCAAKGAKSLTFSENPPRLGLPSLYDRNNYWDPVIEAASEAGVVISVHIGSSSWVPKSSDDASLLSPIIWGTASVASCTMVDWIISGKLRKFPKTKVSMSEGGIGWIPYFLERGARNIERHRYWASKRDLDLRDNEDEVLVFSDRPSIDFDLDFVQLFKDHLYGCAFADTEAFGLSVVESVGIIDNIVIESDYPHLDSSWPNSLKVAKENIAHLSEENQYKILQGNARKLFGVDPKEPEGLL</sequence>
<dbReference type="Gene3D" id="3.20.20.140">
    <property type="entry name" value="Metal-dependent hydrolases"/>
    <property type="match status" value="1"/>
</dbReference>
<evidence type="ECO:0000313" key="4">
    <source>
        <dbReference type="Proteomes" id="UP000188929"/>
    </source>
</evidence>
<reference evidence="4" key="1">
    <citation type="submission" date="2016-10" db="EMBL/GenBank/DDBJ databases">
        <title>Frankia sp. NRRL B-16386 Genome sequencing.</title>
        <authorList>
            <person name="Ghodhbane-Gtari F."/>
            <person name="Swanson E."/>
            <person name="Gueddou A."/>
            <person name="Hezbri K."/>
            <person name="Ktari K."/>
            <person name="Nouioui I."/>
            <person name="Morris K."/>
            <person name="Simpson S."/>
            <person name="Abebe-Akele F."/>
            <person name="Thomas K."/>
            <person name="Gtari M."/>
            <person name="Tisa L.S."/>
        </authorList>
    </citation>
    <scope>NUCLEOTIDE SEQUENCE [LARGE SCALE GENOMIC DNA]</scope>
    <source>
        <strain evidence="4">NRRL B-16386</strain>
    </source>
</reference>
<dbReference type="GO" id="GO:0016787">
    <property type="term" value="F:hydrolase activity"/>
    <property type="evidence" value="ECO:0007669"/>
    <property type="project" value="UniProtKB-KW"/>
</dbReference>
<evidence type="ECO:0000259" key="2">
    <source>
        <dbReference type="Pfam" id="PF04909"/>
    </source>
</evidence>
<dbReference type="AlphaFoldDB" id="A0A1V2I1V0"/>
<dbReference type="InterPro" id="IPR006680">
    <property type="entry name" value="Amidohydro-rel"/>
</dbReference>
<organism evidence="3 4">
    <name type="scientific">Pseudofrankia asymbiotica</name>
    <dbReference type="NCBI Taxonomy" id="1834516"/>
    <lineage>
        <taxon>Bacteria</taxon>
        <taxon>Bacillati</taxon>
        <taxon>Actinomycetota</taxon>
        <taxon>Actinomycetes</taxon>
        <taxon>Frankiales</taxon>
        <taxon>Frankiaceae</taxon>
        <taxon>Pseudofrankia</taxon>
    </lineage>
</organism>
<dbReference type="InterPro" id="IPR032466">
    <property type="entry name" value="Metal_Hydrolase"/>
</dbReference>
<keyword evidence="4" id="KW-1185">Reference proteome</keyword>
<dbReference type="EMBL" id="MOMC01000083">
    <property type="protein sequence ID" value="ONH23612.1"/>
    <property type="molecule type" value="Genomic_DNA"/>
</dbReference>
<dbReference type="SUPFAM" id="SSF51556">
    <property type="entry name" value="Metallo-dependent hydrolases"/>
    <property type="match status" value="1"/>
</dbReference>
<dbReference type="GO" id="GO:0019748">
    <property type="term" value="P:secondary metabolic process"/>
    <property type="evidence" value="ECO:0007669"/>
    <property type="project" value="TreeGrafter"/>
</dbReference>
<dbReference type="Proteomes" id="UP000188929">
    <property type="component" value="Unassembled WGS sequence"/>
</dbReference>
<comment type="caution">
    <text evidence="3">The sequence shown here is derived from an EMBL/GenBank/DDBJ whole genome shotgun (WGS) entry which is preliminary data.</text>
</comment>
<dbReference type="GO" id="GO:0005737">
    <property type="term" value="C:cytoplasm"/>
    <property type="evidence" value="ECO:0007669"/>
    <property type="project" value="TreeGrafter"/>
</dbReference>
<dbReference type="PANTHER" id="PTHR21240:SF28">
    <property type="entry name" value="ISO-OROTATE DECARBOXYLASE (EUROFUNG)"/>
    <property type="match status" value="1"/>
</dbReference>
<accession>A0A1V2I1V0</accession>
<name>A0A1V2I1V0_9ACTN</name>
<proteinExistence type="predicted"/>
<evidence type="ECO:0000256" key="1">
    <source>
        <dbReference type="ARBA" id="ARBA00023239"/>
    </source>
</evidence>
<keyword evidence="3" id="KW-0378">Hydrolase</keyword>
<protein>
    <submittedName>
        <fullName evidence="3">Amidohydrolase</fullName>
    </submittedName>
</protein>
<dbReference type="GO" id="GO:0016831">
    <property type="term" value="F:carboxy-lyase activity"/>
    <property type="evidence" value="ECO:0007669"/>
    <property type="project" value="InterPro"/>
</dbReference>